<dbReference type="Proteomes" id="UP000199320">
    <property type="component" value="Unassembled WGS sequence"/>
</dbReference>
<gene>
    <name evidence="3" type="ORF">SAMN04488694_11815</name>
    <name evidence="2" type="ORF">SAMN05192552_101916</name>
</gene>
<reference evidence="4 5" key="2">
    <citation type="submission" date="2016-10" db="EMBL/GenBank/DDBJ databases">
        <authorList>
            <person name="Varghese N."/>
            <person name="Submissions S."/>
        </authorList>
    </citation>
    <scope>NUCLEOTIDE SEQUENCE [LARGE SCALE GENOMIC DNA]</scope>
    <source>
        <strain evidence="2 5">CDM_1</strain>
        <strain evidence="4">CDM_6</strain>
    </source>
</reference>
<organism evidence="3 4">
    <name type="scientific">Natrinema hispanicum</name>
    <dbReference type="NCBI Taxonomy" id="392421"/>
    <lineage>
        <taxon>Archaea</taxon>
        <taxon>Methanobacteriati</taxon>
        <taxon>Methanobacteriota</taxon>
        <taxon>Stenosarchaea group</taxon>
        <taxon>Halobacteria</taxon>
        <taxon>Halobacteriales</taxon>
        <taxon>Natrialbaceae</taxon>
        <taxon>Natrinema</taxon>
    </lineage>
</organism>
<evidence type="ECO:0000313" key="2">
    <source>
        <dbReference type="EMBL" id="SDD33638.1"/>
    </source>
</evidence>
<evidence type="ECO:0000313" key="3">
    <source>
        <dbReference type="EMBL" id="SET93400.1"/>
    </source>
</evidence>
<dbReference type="Proteomes" id="UP000324021">
    <property type="component" value="Unassembled WGS sequence"/>
</dbReference>
<dbReference type="InterPro" id="IPR011051">
    <property type="entry name" value="RmlC_Cupin_sf"/>
</dbReference>
<sequence length="167" mass="18084">MDTQTSPEAMPTVMGATDGKAVWSVGVLMLFKADAERTDGAFTLLEHTAPAGYETPYHVHHGEDELFYILDGEIDCYYGDDGETVSRARPGETVFLPRDVPHGFRVVSDDACRMLVQVTPAGLEELFIEVGESAKRLETPPQAELDTAALAEAAAAYQLDILGPLPD</sequence>
<dbReference type="SUPFAM" id="SSF51182">
    <property type="entry name" value="RmlC-like cupins"/>
    <property type="match status" value="1"/>
</dbReference>
<dbReference type="RefSeq" id="WP_092934342.1">
    <property type="nucleotide sequence ID" value="NZ_FMZP01000019.1"/>
</dbReference>
<reference evidence="3" key="1">
    <citation type="submission" date="2016-10" db="EMBL/GenBank/DDBJ databases">
        <authorList>
            <person name="de Groot N.N."/>
        </authorList>
    </citation>
    <scope>NUCLEOTIDE SEQUENCE [LARGE SCALE GENOMIC DNA]</scope>
    <source>
        <strain evidence="3">CDM_6</strain>
    </source>
</reference>
<name>A0A1I0IC19_9EURY</name>
<dbReference type="PANTHER" id="PTHR36440">
    <property type="entry name" value="PUTATIVE (AFU_ORTHOLOGUE AFUA_8G07350)-RELATED"/>
    <property type="match status" value="1"/>
</dbReference>
<dbReference type="InterPro" id="IPR013096">
    <property type="entry name" value="Cupin_2"/>
</dbReference>
<accession>A0A1I0IC19</accession>
<evidence type="ECO:0000313" key="5">
    <source>
        <dbReference type="Proteomes" id="UP000324021"/>
    </source>
</evidence>
<protein>
    <submittedName>
        <fullName evidence="3">Cupin domain-containing protein</fullName>
    </submittedName>
</protein>
<dbReference type="EMBL" id="FOIC01000018">
    <property type="protein sequence ID" value="SET93400.1"/>
    <property type="molecule type" value="Genomic_DNA"/>
</dbReference>
<feature type="domain" description="Cupin type-2" evidence="1">
    <location>
        <begin position="47"/>
        <end position="116"/>
    </location>
</feature>
<evidence type="ECO:0000259" key="1">
    <source>
        <dbReference type="Pfam" id="PF07883"/>
    </source>
</evidence>
<dbReference type="InterPro" id="IPR053146">
    <property type="entry name" value="QDO-like"/>
</dbReference>
<dbReference type="STRING" id="392421.SAMN04488694_11815"/>
<keyword evidence="4" id="KW-1185">Reference proteome</keyword>
<dbReference type="EMBL" id="FMZP01000019">
    <property type="protein sequence ID" value="SDD33638.1"/>
    <property type="molecule type" value="Genomic_DNA"/>
</dbReference>
<dbReference type="OrthoDB" id="307518at2157"/>
<dbReference type="Gene3D" id="2.60.120.10">
    <property type="entry name" value="Jelly Rolls"/>
    <property type="match status" value="1"/>
</dbReference>
<dbReference type="PANTHER" id="PTHR36440:SF1">
    <property type="entry name" value="PUTATIVE (AFU_ORTHOLOGUE AFUA_8G07350)-RELATED"/>
    <property type="match status" value="1"/>
</dbReference>
<proteinExistence type="predicted"/>
<dbReference type="Pfam" id="PF07883">
    <property type="entry name" value="Cupin_2"/>
    <property type="match status" value="1"/>
</dbReference>
<dbReference type="AlphaFoldDB" id="A0A1I0IC19"/>
<dbReference type="InterPro" id="IPR014710">
    <property type="entry name" value="RmlC-like_jellyroll"/>
</dbReference>
<evidence type="ECO:0000313" key="4">
    <source>
        <dbReference type="Proteomes" id="UP000199320"/>
    </source>
</evidence>